<dbReference type="InterPro" id="IPR018769">
    <property type="entry name" value="VgrG2_DUF2345"/>
</dbReference>
<evidence type="ECO:0000313" key="2">
    <source>
        <dbReference type="EMBL" id="NHZ66125.1"/>
    </source>
</evidence>
<feature type="domain" description="DUF2345" evidence="1">
    <location>
        <begin position="23"/>
        <end position="181"/>
    </location>
</feature>
<evidence type="ECO:0000259" key="1">
    <source>
        <dbReference type="Pfam" id="PF10106"/>
    </source>
</evidence>
<keyword evidence="3" id="KW-1185">Reference proteome</keyword>
<evidence type="ECO:0000313" key="3">
    <source>
        <dbReference type="Proteomes" id="UP000610594"/>
    </source>
</evidence>
<comment type="caution">
    <text evidence="2">The sequence shown here is derived from an EMBL/GenBank/DDBJ whole genome shotgun (WGS) entry which is preliminary data.</text>
</comment>
<dbReference type="Proteomes" id="UP000610594">
    <property type="component" value="Unassembled WGS sequence"/>
</dbReference>
<sequence length="279" mass="29491">MTIPETAVIDAAARGSGYGDRGGQGAAQAYSEQQIQLSAPAGIAVTTPANAIVHAVGTSAMSAGHDLNMAVRGNASMAVRTGISMFTYGKLSNSGKPHQETGIALHSASGKFSSQSQSDETRLTAAGTITVASIDATVTVAGSDGVLMTAAGAFMRLKGDNIDLHGPGTITFLAGFKDLTGSGSATYNYPDLPREKLYAAHFKVEDKITGEPHTGRLYRKRHEDGKVVFGMTDQDGFTQVVPTSEPEDIKITFDTNEKFHRNKVDEDEVNDWFNEGGEE</sequence>
<reference evidence="2 3" key="1">
    <citation type="submission" date="2019-10" db="EMBL/GenBank/DDBJ databases">
        <title>Taxonomy of Antarctic Massilia spp.: description of Massilia rubra sp. nov., Massilia aquatica sp. nov., Massilia mucilaginosa sp. nov., Massilia frigida sp. nov. isolated from streams, lakes and regoliths.</title>
        <authorList>
            <person name="Holochova P."/>
            <person name="Sedlacek I."/>
            <person name="Kralova S."/>
            <person name="Maslanova I."/>
            <person name="Busse H.-J."/>
            <person name="Stankova E."/>
            <person name="Vrbovska V."/>
            <person name="Kovarovic V."/>
            <person name="Bartak M."/>
            <person name="Svec P."/>
            <person name="Pantucek R."/>
        </authorList>
    </citation>
    <scope>NUCLEOTIDE SEQUENCE [LARGE SCALE GENOMIC DNA]</scope>
    <source>
        <strain evidence="2 3">CCM 8694</strain>
    </source>
</reference>
<organism evidence="2 3">
    <name type="scientific">Massilia genomosp. 1</name>
    <dbReference type="NCBI Taxonomy" id="2609280"/>
    <lineage>
        <taxon>Bacteria</taxon>
        <taxon>Pseudomonadati</taxon>
        <taxon>Pseudomonadota</taxon>
        <taxon>Betaproteobacteria</taxon>
        <taxon>Burkholderiales</taxon>
        <taxon>Oxalobacteraceae</taxon>
        <taxon>Telluria group</taxon>
        <taxon>Massilia</taxon>
    </lineage>
</organism>
<protein>
    <submittedName>
        <fullName evidence="2">DUF2345 domain-containing protein</fullName>
    </submittedName>
</protein>
<accession>A0ABX0N249</accession>
<dbReference type="EMBL" id="WHJF01000114">
    <property type="protein sequence ID" value="NHZ66125.1"/>
    <property type="molecule type" value="Genomic_DNA"/>
</dbReference>
<dbReference type="Pfam" id="PF10106">
    <property type="entry name" value="DUF2345"/>
    <property type="match status" value="1"/>
</dbReference>
<proteinExistence type="predicted"/>
<name>A0ABX0N249_9BURK</name>
<gene>
    <name evidence="2" type="ORF">F1735_28185</name>
</gene>